<evidence type="ECO:0008006" key="3">
    <source>
        <dbReference type="Google" id="ProtNLM"/>
    </source>
</evidence>
<dbReference type="AlphaFoldDB" id="A0A7X6MAM5"/>
<dbReference type="RefSeq" id="WP_061080019.1">
    <property type="nucleotide sequence ID" value="NZ_JAAXPG010000002.1"/>
</dbReference>
<protein>
    <recommendedName>
        <fullName evidence="3">DUF4926 domain-containing protein</fullName>
    </recommendedName>
</protein>
<reference evidence="1 2" key="1">
    <citation type="submission" date="2020-04" db="EMBL/GenBank/DDBJ databases">
        <title>MicrobeNet Type strains.</title>
        <authorList>
            <person name="Nicholson A.C."/>
        </authorList>
    </citation>
    <scope>NUCLEOTIDE SEQUENCE [LARGE SCALE GENOMIC DNA]</scope>
    <source>
        <strain evidence="1 2">ATCC 23612</strain>
    </source>
</reference>
<keyword evidence="2" id="KW-1185">Reference proteome</keyword>
<comment type="caution">
    <text evidence="1">The sequence shown here is derived from an EMBL/GenBank/DDBJ whole genome shotgun (WGS) entry which is preliminary data.</text>
</comment>
<organism evidence="1 2">
    <name type="scientific">Nocardiopsis alborubida</name>
    <dbReference type="NCBI Taxonomy" id="146802"/>
    <lineage>
        <taxon>Bacteria</taxon>
        <taxon>Bacillati</taxon>
        <taxon>Actinomycetota</taxon>
        <taxon>Actinomycetes</taxon>
        <taxon>Streptosporangiales</taxon>
        <taxon>Nocardiopsidaceae</taxon>
        <taxon>Nocardiopsis</taxon>
    </lineage>
</organism>
<gene>
    <name evidence="1" type="ORF">HGB44_02460</name>
</gene>
<evidence type="ECO:0000313" key="2">
    <source>
        <dbReference type="Proteomes" id="UP000553209"/>
    </source>
</evidence>
<dbReference type="EMBL" id="JAAXPG010000002">
    <property type="protein sequence ID" value="NKY96538.1"/>
    <property type="molecule type" value="Genomic_DNA"/>
</dbReference>
<name>A0A7X6MAM5_9ACTN</name>
<sequence>MFRPGDRVRTTITLTSAPSFPPEHAIPAGSLGTITSISDRGEYTVVIDDHFYTKGLNFSADEIEVI</sequence>
<evidence type="ECO:0000313" key="1">
    <source>
        <dbReference type="EMBL" id="NKY96538.1"/>
    </source>
</evidence>
<proteinExistence type="predicted"/>
<accession>A0A7X6MAM5</accession>
<dbReference type="Proteomes" id="UP000553209">
    <property type="component" value="Unassembled WGS sequence"/>
</dbReference>